<dbReference type="EC" id="2.7.11.1" evidence="2"/>
<evidence type="ECO:0000259" key="14">
    <source>
        <dbReference type="PROSITE" id="PS50011"/>
    </source>
</evidence>
<dbReference type="InterPro" id="IPR000719">
    <property type="entry name" value="Prot_kinase_dom"/>
</dbReference>
<evidence type="ECO:0000256" key="13">
    <source>
        <dbReference type="ARBA" id="ARBA00048679"/>
    </source>
</evidence>
<evidence type="ECO:0000256" key="7">
    <source>
        <dbReference type="ARBA" id="ARBA00022741"/>
    </source>
</evidence>
<keyword evidence="5" id="KW-0808">Transferase</keyword>
<evidence type="ECO:0000256" key="11">
    <source>
        <dbReference type="ARBA" id="ARBA00023136"/>
    </source>
</evidence>
<dbReference type="Gene3D" id="1.10.510.10">
    <property type="entry name" value="Transferase(Phosphotransferase) domain 1"/>
    <property type="match status" value="1"/>
</dbReference>
<reference evidence="16" key="1">
    <citation type="journal article" date="2017" name="Nature">
        <title>The sunflower genome provides insights into oil metabolism, flowering and Asterid evolution.</title>
        <authorList>
            <person name="Badouin H."/>
            <person name="Gouzy J."/>
            <person name="Grassa C.J."/>
            <person name="Murat F."/>
            <person name="Staton S.E."/>
            <person name="Cottret L."/>
            <person name="Lelandais-Briere C."/>
            <person name="Owens G.L."/>
            <person name="Carrere S."/>
            <person name="Mayjonade B."/>
            <person name="Legrand L."/>
            <person name="Gill N."/>
            <person name="Kane N.C."/>
            <person name="Bowers J.E."/>
            <person name="Hubner S."/>
            <person name="Bellec A."/>
            <person name="Berard A."/>
            <person name="Berges H."/>
            <person name="Blanchet N."/>
            <person name="Boniface M.C."/>
            <person name="Brunel D."/>
            <person name="Catrice O."/>
            <person name="Chaidir N."/>
            <person name="Claudel C."/>
            <person name="Donnadieu C."/>
            <person name="Faraut T."/>
            <person name="Fievet G."/>
            <person name="Helmstetter N."/>
            <person name="King M."/>
            <person name="Knapp S.J."/>
            <person name="Lai Z."/>
            <person name="Le Paslier M.C."/>
            <person name="Lippi Y."/>
            <person name="Lorenzon L."/>
            <person name="Mandel J.R."/>
            <person name="Marage G."/>
            <person name="Marchand G."/>
            <person name="Marquand E."/>
            <person name="Bret-Mestries E."/>
            <person name="Morien E."/>
            <person name="Nambeesan S."/>
            <person name="Nguyen T."/>
            <person name="Pegot-Espagnet P."/>
            <person name="Pouilly N."/>
            <person name="Raftis F."/>
            <person name="Sallet E."/>
            <person name="Schiex T."/>
            <person name="Thomas J."/>
            <person name="Vandecasteele C."/>
            <person name="Vares D."/>
            <person name="Vear F."/>
            <person name="Vautrin S."/>
            <person name="Crespi M."/>
            <person name="Mangin B."/>
            <person name="Burke J.M."/>
            <person name="Salse J."/>
            <person name="Munos S."/>
            <person name="Vincourt P."/>
            <person name="Rieseberg L.H."/>
            <person name="Langlade N.B."/>
        </authorList>
    </citation>
    <scope>NUCLEOTIDE SEQUENCE [LARGE SCALE GENOMIC DNA]</scope>
    <source>
        <strain evidence="16">cv. SF193</strain>
    </source>
</reference>
<dbReference type="EMBL" id="CM007906">
    <property type="protein sequence ID" value="OTF88222.1"/>
    <property type="molecule type" value="Genomic_DNA"/>
</dbReference>
<comment type="catalytic activity">
    <reaction evidence="12">
        <text>L-threonyl-[protein] + ATP = O-phospho-L-threonyl-[protein] + ADP + H(+)</text>
        <dbReference type="Rhea" id="RHEA:46608"/>
        <dbReference type="Rhea" id="RHEA-COMP:11060"/>
        <dbReference type="Rhea" id="RHEA-COMP:11605"/>
        <dbReference type="ChEBI" id="CHEBI:15378"/>
        <dbReference type="ChEBI" id="CHEBI:30013"/>
        <dbReference type="ChEBI" id="CHEBI:30616"/>
        <dbReference type="ChEBI" id="CHEBI:61977"/>
        <dbReference type="ChEBI" id="CHEBI:456216"/>
        <dbReference type="EC" id="2.7.11.1"/>
    </reaction>
</comment>
<dbReference type="GO" id="GO:0016020">
    <property type="term" value="C:membrane"/>
    <property type="evidence" value="ECO:0007669"/>
    <property type="project" value="UniProtKB-SubCell"/>
</dbReference>
<organism evidence="15 16">
    <name type="scientific">Helianthus annuus</name>
    <name type="common">Common sunflower</name>
    <dbReference type="NCBI Taxonomy" id="4232"/>
    <lineage>
        <taxon>Eukaryota</taxon>
        <taxon>Viridiplantae</taxon>
        <taxon>Streptophyta</taxon>
        <taxon>Embryophyta</taxon>
        <taxon>Tracheophyta</taxon>
        <taxon>Spermatophyta</taxon>
        <taxon>Magnoliopsida</taxon>
        <taxon>eudicotyledons</taxon>
        <taxon>Gunneridae</taxon>
        <taxon>Pentapetalae</taxon>
        <taxon>asterids</taxon>
        <taxon>campanulids</taxon>
        <taxon>Asterales</taxon>
        <taxon>Asteraceae</taxon>
        <taxon>Asteroideae</taxon>
        <taxon>Heliantheae alliance</taxon>
        <taxon>Heliantheae</taxon>
        <taxon>Helianthus</taxon>
    </lineage>
</organism>
<dbReference type="PROSITE" id="PS50011">
    <property type="entry name" value="PROTEIN_KINASE_DOM"/>
    <property type="match status" value="1"/>
</dbReference>
<keyword evidence="7" id="KW-0547">Nucleotide-binding</keyword>
<evidence type="ECO:0000256" key="1">
    <source>
        <dbReference type="ARBA" id="ARBA00004167"/>
    </source>
</evidence>
<evidence type="ECO:0000256" key="10">
    <source>
        <dbReference type="ARBA" id="ARBA00022989"/>
    </source>
</evidence>
<comment type="catalytic activity">
    <reaction evidence="13">
        <text>L-seryl-[protein] + ATP = O-phospho-L-seryl-[protein] + ADP + H(+)</text>
        <dbReference type="Rhea" id="RHEA:17989"/>
        <dbReference type="Rhea" id="RHEA-COMP:9863"/>
        <dbReference type="Rhea" id="RHEA-COMP:11604"/>
        <dbReference type="ChEBI" id="CHEBI:15378"/>
        <dbReference type="ChEBI" id="CHEBI:29999"/>
        <dbReference type="ChEBI" id="CHEBI:30616"/>
        <dbReference type="ChEBI" id="CHEBI:83421"/>
        <dbReference type="ChEBI" id="CHEBI:456216"/>
        <dbReference type="EC" id="2.7.11.1"/>
    </reaction>
</comment>
<dbReference type="SUPFAM" id="SSF56112">
    <property type="entry name" value="Protein kinase-like (PK-like)"/>
    <property type="match status" value="1"/>
</dbReference>
<dbReference type="GO" id="GO:0004674">
    <property type="term" value="F:protein serine/threonine kinase activity"/>
    <property type="evidence" value="ECO:0007669"/>
    <property type="project" value="UniProtKB-KW"/>
</dbReference>
<comment type="subcellular location">
    <subcellularLocation>
        <location evidence="1">Membrane</location>
        <topology evidence="1">Single-pass membrane protein</topology>
    </subcellularLocation>
</comment>
<accession>A0A251RV37</accession>
<keyword evidence="10" id="KW-1133">Transmembrane helix</keyword>
<evidence type="ECO:0000256" key="5">
    <source>
        <dbReference type="ARBA" id="ARBA00022679"/>
    </source>
</evidence>
<gene>
    <name evidence="15" type="ORF">HannXRQ_Chr17g0570691</name>
</gene>
<dbReference type="InParanoid" id="A0A251RV37"/>
<dbReference type="Proteomes" id="UP000215914">
    <property type="component" value="Chromosome 17"/>
</dbReference>
<dbReference type="SMART" id="SM00220">
    <property type="entry name" value="S_TKc"/>
    <property type="match status" value="1"/>
</dbReference>
<keyword evidence="8 15" id="KW-0418">Kinase</keyword>
<keyword evidence="9" id="KW-0067">ATP-binding</keyword>
<evidence type="ECO:0000256" key="3">
    <source>
        <dbReference type="ARBA" id="ARBA00022527"/>
    </source>
</evidence>
<keyword evidence="6" id="KW-0812">Transmembrane</keyword>
<evidence type="ECO:0000313" key="15">
    <source>
        <dbReference type="EMBL" id="OTF88222.1"/>
    </source>
</evidence>
<dbReference type="InterPro" id="IPR008271">
    <property type="entry name" value="Ser/Thr_kinase_AS"/>
</dbReference>
<evidence type="ECO:0000256" key="2">
    <source>
        <dbReference type="ARBA" id="ARBA00012513"/>
    </source>
</evidence>
<name>A0A251RV37_HELAN</name>
<evidence type="ECO:0000313" key="16">
    <source>
        <dbReference type="Proteomes" id="UP000215914"/>
    </source>
</evidence>
<dbReference type="PROSITE" id="PS00108">
    <property type="entry name" value="PROTEIN_KINASE_ST"/>
    <property type="match status" value="1"/>
</dbReference>
<dbReference type="Pfam" id="PF00069">
    <property type="entry name" value="Pkinase"/>
    <property type="match status" value="1"/>
</dbReference>
<dbReference type="PANTHER" id="PTHR47984">
    <property type="entry name" value="OS01G0323000 PROTEIN"/>
    <property type="match status" value="1"/>
</dbReference>
<dbReference type="InterPro" id="IPR052232">
    <property type="entry name" value="RLK_Ser/Thr-Kinase"/>
</dbReference>
<evidence type="ECO:0000256" key="12">
    <source>
        <dbReference type="ARBA" id="ARBA00047899"/>
    </source>
</evidence>
<dbReference type="InterPro" id="IPR011009">
    <property type="entry name" value="Kinase-like_dom_sf"/>
</dbReference>
<keyword evidence="4" id="KW-0597">Phosphoprotein</keyword>
<evidence type="ECO:0000256" key="8">
    <source>
        <dbReference type="ARBA" id="ARBA00022777"/>
    </source>
</evidence>
<evidence type="ECO:0000256" key="6">
    <source>
        <dbReference type="ARBA" id="ARBA00022692"/>
    </source>
</evidence>
<proteinExistence type="predicted"/>
<keyword evidence="11" id="KW-0472">Membrane</keyword>
<dbReference type="AlphaFoldDB" id="A0A251RV37"/>
<protein>
    <recommendedName>
        <fullName evidence="2">non-specific serine/threonine protein kinase</fullName>
        <ecNumber evidence="2">2.7.11.1</ecNumber>
    </recommendedName>
</protein>
<sequence>MLFARFLNESLMLAFGPSALTWDIRIKIAVGTAKGACSAFCLLVLLGKMLLGGWACHFCSFSCICGCYKITELKLPIFYYYAREMTELNLPILYYDKFRSFAPLIRFLFRLAYLHEGLEPKVVHRDIKSSNILLDKKWNAKVADFGLAKLLESEKTFMTTRVMGTFGYVSPDYASTGMLNEGSDVYSFGVLLMEIVTGRSPVDYSRPPGEMNLVDWFRGMVVSRLGEELLDPKINERPSSRALKRVLLVCLRCIDMDASKRQKMSQIVHMLEADDFPFCKASISLICVEVKSSIEL</sequence>
<evidence type="ECO:0000256" key="4">
    <source>
        <dbReference type="ARBA" id="ARBA00022553"/>
    </source>
</evidence>
<feature type="domain" description="Protein kinase" evidence="14">
    <location>
        <begin position="1"/>
        <end position="279"/>
    </location>
</feature>
<dbReference type="GO" id="GO:0005524">
    <property type="term" value="F:ATP binding"/>
    <property type="evidence" value="ECO:0007669"/>
    <property type="project" value="UniProtKB-KW"/>
</dbReference>
<dbReference type="PANTHER" id="PTHR47984:SF40">
    <property type="entry name" value="PROTEIN KINASE DOMAIN-CONTAINING PROTEIN"/>
    <property type="match status" value="1"/>
</dbReference>
<keyword evidence="16" id="KW-1185">Reference proteome</keyword>
<keyword evidence="3" id="KW-0723">Serine/threonine-protein kinase</keyword>
<dbReference type="FunFam" id="1.10.510.10:FF:000035">
    <property type="entry name" value="Putative receptor-like serine/threonine-protein kinase"/>
    <property type="match status" value="1"/>
</dbReference>
<evidence type="ECO:0000256" key="9">
    <source>
        <dbReference type="ARBA" id="ARBA00022840"/>
    </source>
</evidence>